<feature type="active site" description="Nucleophile" evidence="6">
    <location>
        <position position="290"/>
    </location>
</feature>
<reference evidence="10" key="1">
    <citation type="submission" date="2017-09" db="EMBL/GenBank/DDBJ databases">
        <title>Depth-based differentiation of microbial function through sediment-hosted aquifers and enrichment of novel symbionts in the deep terrestrial subsurface.</title>
        <authorList>
            <person name="Probst A.J."/>
            <person name="Ladd B."/>
            <person name="Jarett J.K."/>
            <person name="Geller-Mcgrath D.E."/>
            <person name="Sieber C.M.K."/>
            <person name="Emerson J.B."/>
            <person name="Anantharaman K."/>
            <person name="Thomas B.C."/>
            <person name="Malmstrom R."/>
            <person name="Stieglmeier M."/>
            <person name="Klingl A."/>
            <person name="Woyke T."/>
            <person name="Ryan C.M."/>
            <person name="Banfield J.F."/>
        </authorList>
    </citation>
    <scope>NUCLEOTIDE SEQUENCE [LARGE SCALE GENOMIC DNA]</scope>
</reference>
<evidence type="ECO:0000256" key="1">
    <source>
        <dbReference type="ARBA" id="ARBA00004752"/>
    </source>
</evidence>
<dbReference type="PANTHER" id="PTHR30582">
    <property type="entry name" value="L,D-TRANSPEPTIDASE"/>
    <property type="match status" value="1"/>
</dbReference>
<evidence type="ECO:0000256" key="7">
    <source>
        <dbReference type="SAM" id="Phobius"/>
    </source>
</evidence>
<gene>
    <name evidence="9" type="ORF">COU14_02390</name>
</gene>
<keyword evidence="7" id="KW-0472">Membrane</keyword>
<dbReference type="GO" id="GO:0008360">
    <property type="term" value="P:regulation of cell shape"/>
    <property type="evidence" value="ECO:0007669"/>
    <property type="project" value="UniProtKB-UniRule"/>
</dbReference>
<keyword evidence="7" id="KW-1133">Transmembrane helix</keyword>
<name>A0A2H0UJF2_9BACT</name>
<keyword evidence="3 6" id="KW-0133">Cell shape</keyword>
<dbReference type="GO" id="GO:0016740">
    <property type="term" value="F:transferase activity"/>
    <property type="evidence" value="ECO:0007669"/>
    <property type="project" value="UniProtKB-KW"/>
</dbReference>
<dbReference type="InterPro" id="IPR038063">
    <property type="entry name" value="Transpep_catalytic_dom"/>
</dbReference>
<dbReference type="InterPro" id="IPR005490">
    <property type="entry name" value="LD_TPept_cat_dom"/>
</dbReference>
<dbReference type="AlphaFoldDB" id="A0A2H0UJF2"/>
<dbReference type="Gene3D" id="2.40.440.10">
    <property type="entry name" value="L,D-transpeptidase catalytic domain-like"/>
    <property type="match status" value="1"/>
</dbReference>
<dbReference type="Pfam" id="PF08239">
    <property type="entry name" value="SH3_3"/>
    <property type="match status" value="1"/>
</dbReference>
<comment type="pathway">
    <text evidence="1 6">Cell wall biogenesis; peptidoglycan biosynthesis.</text>
</comment>
<dbReference type="EMBL" id="PFBG01000025">
    <property type="protein sequence ID" value="PIR85826.1"/>
    <property type="molecule type" value="Genomic_DNA"/>
</dbReference>
<dbReference type="Pfam" id="PF03734">
    <property type="entry name" value="YkuD"/>
    <property type="match status" value="1"/>
</dbReference>
<feature type="domain" description="L,D-TPase catalytic" evidence="8">
    <location>
        <begin position="192"/>
        <end position="314"/>
    </location>
</feature>
<keyword evidence="2" id="KW-0808">Transferase</keyword>
<comment type="caution">
    <text evidence="9">The sequence shown here is derived from an EMBL/GenBank/DDBJ whole genome shotgun (WGS) entry which is preliminary data.</text>
</comment>
<feature type="transmembrane region" description="Helical" evidence="7">
    <location>
        <begin position="12"/>
        <end position="34"/>
    </location>
</feature>
<dbReference type="GO" id="GO:0071972">
    <property type="term" value="F:peptidoglycan L,D-transpeptidase activity"/>
    <property type="evidence" value="ECO:0007669"/>
    <property type="project" value="TreeGrafter"/>
</dbReference>
<evidence type="ECO:0000256" key="2">
    <source>
        <dbReference type="ARBA" id="ARBA00022679"/>
    </source>
</evidence>
<feature type="active site" description="Proton donor/acceptor" evidence="6">
    <location>
        <position position="274"/>
    </location>
</feature>
<evidence type="ECO:0000313" key="10">
    <source>
        <dbReference type="Proteomes" id="UP000229612"/>
    </source>
</evidence>
<organism evidence="9 10">
    <name type="scientific">Candidatus Kaiserbacteria bacterium CG10_big_fil_rev_8_21_14_0_10_44_10</name>
    <dbReference type="NCBI Taxonomy" id="1974606"/>
    <lineage>
        <taxon>Bacteria</taxon>
        <taxon>Candidatus Kaiseribacteriota</taxon>
    </lineage>
</organism>
<dbReference type="GO" id="GO:0071555">
    <property type="term" value="P:cell wall organization"/>
    <property type="evidence" value="ECO:0007669"/>
    <property type="project" value="UniProtKB-UniRule"/>
</dbReference>
<dbReference type="InterPro" id="IPR003646">
    <property type="entry name" value="SH3-like_bac-type"/>
</dbReference>
<evidence type="ECO:0000313" key="9">
    <source>
        <dbReference type="EMBL" id="PIR85826.1"/>
    </source>
</evidence>
<dbReference type="CDD" id="cd16913">
    <property type="entry name" value="YkuD_like"/>
    <property type="match status" value="1"/>
</dbReference>
<evidence type="ECO:0000259" key="8">
    <source>
        <dbReference type="PROSITE" id="PS52029"/>
    </source>
</evidence>
<evidence type="ECO:0000256" key="3">
    <source>
        <dbReference type="ARBA" id="ARBA00022960"/>
    </source>
</evidence>
<dbReference type="UniPathway" id="UPA00219"/>
<evidence type="ECO:0000256" key="6">
    <source>
        <dbReference type="PROSITE-ProRule" id="PRU01373"/>
    </source>
</evidence>
<evidence type="ECO:0000256" key="4">
    <source>
        <dbReference type="ARBA" id="ARBA00022984"/>
    </source>
</evidence>
<dbReference type="Gene3D" id="2.30.30.40">
    <property type="entry name" value="SH3 Domains"/>
    <property type="match status" value="1"/>
</dbReference>
<dbReference type="Proteomes" id="UP000229612">
    <property type="component" value="Unassembled WGS sequence"/>
</dbReference>
<protein>
    <recommendedName>
        <fullName evidence="8">L,D-TPase catalytic domain-containing protein</fullName>
    </recommendedName>
</protein>
<dbReference type="PANTHER" id="PTHR30582:SF2">
    <property type="entry name" value="L,D-TRANSPEPTIDASE YCIB-RELATED"/>
    <property type="match status" value="1"/>
</dbReference>
<dbReference type="InterPro" id="IPR050979">
    <property type="entry name" value="LD-transpeptidase"/>
</dbReference>
<evidence type="ECO:0000256" key="5">
    <source>
        <dbReference type="ARBA" id="ARBA00023316"/>
    </source>
</evidence>
<dbReference type="GO" id="GO:0018104">
    <property type="term" value="P:peptidoglycan-protein cross-linking"/>
    <property type="evidence" value="ECO:0007669"/>
    <property type="project" value="TreeGrafter"/>
</dbReference>
<dbReference type="SUPFAM" id="SSF141523">
    <property type="entry name" value="L,D-transpeptidase catalytic domain-like"/>
    <property type="match status" value="1"/>
</dbReference>
<keyword evidence="7" id="KW-0812">Transmembrane</keyword>
<proteinExistence type="predicted"/>
<sequence>MTVTKKHHRRVTWSLTGALLLLASIVLFGLWMFVTGTIEYNKQSNDNNQPDAESYYTAPPSPFLQDEEVVIISSATSSDTGETLPVEKVLFEYVEVTNGCGPHFGGECLNVRSGPGTDYPVVSHLRNDIVLKVDGKVSRDGETWFKIVFDEWLRYPERVTSDWYVSADYVEVLLDEGIKTIEDGDHATSTNKEITVDRGEQKLYAYENGELFMETDISTGLELTPTPRGTFTIFRKTPSRYMQGPLPGLPSDQYYDLPGVPWNLYFTSGGAVIHGAYWHTSFGSRYSHGCVNLPSDMARKLYEWADVGTKVIVKD</sequence>
<dbReference type="GO" id="GO:0005576">
    <property type="term" value="C:extracellular region"/>
    <property type="evidence" value="ECO:0007669"/>
    <property type="project" value="TreeGrafter"/>
</dbReference>
<keyword evidence="5 6" id="KW-0961">Cell wall biogenesis/degradation</keyword>
<dbReference type="PROSITE" id="PS52029">
    <property type="entry name" value="LD_TPASE"/>
    <property type="match status" value="1"/>
</dbReference>
<keyword evidence="4 6" id="KW-0573">Peptidoglycan synthesis</keyword>
<accession>A0A2H0UJF2</accession>